<dbReference type="GO" id="GO:0003712">
    <property type="term" value="F:transcription coregulator activity"/>
    <property type="evidence" value="ECO:0007669"/>
    <property type="project" value="InterPro"/>
</dbReference>
<feature type="compositionally biased region" description="Low complexity" evidence="1">
    <location>
        <begin position="238"/>
        <end position="253"/>
    </location>
</feature>
<dbReference type="Pfam" id="PF10380">
    <property type="entry name" value="CRF1"/>
    <property type="match status" value="1"/>
</dbReference>
<feature type="region of interest" description="Disordered" evidence="1">
    <location>
        <begin position="226"/>
        <end position="280"/>
    </location>
</feature>
<feature type="compositionally biased region" description="Acidic residues" evidence="1">
    <location>
        <begin position="100"/>
        <end position="110"/>
    </location>
</feature>
<feature type="region of interest" description="Disordered" evidence="1">
    <location>
        <begin position="317"/>
        <end position="369"/>
    </location>
</feature>
<proteinExistence type="predicted"/>
<feature type="compositionally biased region" description="Basic residues" evidence="1">
    <location>
        <begin position="496"/>
        <end position="512"/>
    </location>
</feature>
<protein>
    <recommendedName>
        <fullName evidence="4">Protein IFH1</fullName>
    </recommendedName>
</protein>
<evidence type="ECO:0000313" key="2">
    <source>
        <dbReference type="EMBL" id="CDK26802.1"/>
    </source>
</evidence>
<evidence type="ECO:0000256" key="1">
    <source>
        <dbReference type="SAM" id="MobiDB-lite"/>
    </source>
</evidence>
<dbReference type="PANTHER" id="PTHR28057:SF1">
    <property type="entry name" value="PROTEIN IFH1-RELATED"/>
    <property type="match status" value="1"/>
</dbReference>
<dbReference type="InterPro" id="IPR018837">
    <property type="entry name" value="TF_CRF1/IFH1"/>
</dbReference>
<feature type="compositionally biased region" description="Low complexity" evidence="1">
    <location>
        <begin position="38"/>
        <end position="50"/>
    </location>
</feature>
<dbReference type="OrthoDB" id="4047468at2759"/>
<feature type="region of interest" description="Disordered" evidence="1">
    <location>
        <begin position="1"/>
        <end position="157"/>
    </location>
</feature>
<dbReference type="PANTHER" id="PTHR28057">
    <property type="entry name" value="PROTEIN IFH1-RELATED"/>
    <property type="match status" value="1"/>
</dbReference>
<feature type="region of interest" description="Disordered" evidence="1">
    <location>
        <begin position="475"/>
        <end position="518"/>
    </location>
</feature>
<evidence type="ECO:0000313" key="3">
    <source>
        <dbReference type="Proteomes" id="UP000019384"/>
    </source>
</evidence>
<organism evidence="2 3">
    <name type="scientific">Kuraishia capsulata CBS 1993</name>
    <dbReference type="NCBI Taxonomy" id="1382522"/>
    <lineage>
        <taxon>Eukaryota</taxon>
        <taxon>Fungi</taxon>
        <taxon>Dikarya</taxon>
        <taxon>Ascomycota</taxon>
        <taxon>Saccharomycotina</taxon>
        <taxon>Pichiomycetes</taxon>
        <taxon>Pichiales</taxon>
        <taxon>Pichiaceae</taxon>
        <taxon>Kuraishia</taxon>
    </lineage>
</organism>
<dbReference type="RefSeq" id="XP_022458800.1">
    <property type="nucleotide sequence ID" value="XM_022603057.1"/>
</dbReference>
<dbReference type="EMBL" id="HG793127">
    <property type="protein sequence ID" value="CDK26802.1"/>
    <property type="molecule type" value="Genomic_DNA"/>
</dbReference>
<gene>
    <name evidence="2" type="ORF">KUCA_T00002776001</name>
</gene>
<feature type="compositionally biased region" description="Acidic residues" evidence="1">
    <location>
        <begin position="270"/>
        <end position="280"/>
    </location>
</feature>
<feature type="compositionally biased region" description="Acidic residues" evidence="1">
    <location>
        <begin position="51"/>
        <end position="72"/>
    </location>
</feature>
<keyword evidence="3" id="KW-1185">Reference proteome</keyword>
<feature type="compositionally biased region" description="Acidic residues" evidence="1">
    <location>
        <begin position="343"/>
        <end position="353"/>
    </location>
</feature>
<reference evidence="2" key="1">
    <citation type="submission" date="2013-12" db="EMBL/GenBank/DDBJ databases">
        <authorList>
            <person name="Genoscope - CEA"/>
        </authorList>
    </citation>
    <scope>NUCLEOTIDE SEQUENCE</scope>
    <source>
        <strain evidence="2">CBS 1993</strain>
    </source>
</reference>
<dbReference type="STRING" id="1382522.W6MP07"/>
<reference evidence="2" key="2">
    <citation type="submission" date="2014-02" db="EMBL/GenBank/DDBJ databases">
        <title>Complete DNA sequence of /Kuraishia capsulata/ illustrates novel genomic features among budding yeasts (/Saccharomycotina/).</title>
        <authorList>
            <person name="Morales L."/>
            <person name="Noel B."/>
            <person name="Porcel B."/>
            <person name="Marcet-Houben M."/>
            <person name="Hullo M-F."/>
            <person name="Sacerdot C."/>
            <person name="Tekaia F."/>
            <person name="Leh-Louis V."/>
            <person name="Despons L."/>
            <person name="Khanna V."/>
            <person name="Aury J-M."/>
            <person name="Barbe V."/>
            <person name="Couloux A."/>
            <person name="Labadie K."/>
            <person name="Pelletier E."/>
            <person name="Souciet J-L."/>
            <person name="Boekhout T."/>
            <person name="Gabaldon T."/>
            <person name="Wincker P."/>
            <person name="Dujon B."/>
        </authorList>
    </citation>
    <scope>NUCLEOTIDE SEQUENCE</scope>
    <source>
        <strain evidence="2">CBS 1993</strain>
    </source>
</reference>
<name>W6MP07_9ASCO</name>
<dbReference type="AlphaFoldDB" id="W6MP07"/>
<dbReference type="GeneID" id="34520188"/>
<evidence type="ECO:0008006" key="4">
    <source>
        <dbReference type="Google" id="ProtNLM"/>
    </source>
</evidence>
<dbReference type="Proteomes" id="UP000019384">
    <property type="component" value="Unassembled WGS sequence"/>
</dbReference>
<sequence length="587" mass="64495">MGKSTARSGKGKSLKTSSKGGKKLQNIPIPKRGRRKLSLVSDSSDSSLSEVSDEDSSDDDEQDSSDDDDEVDYVQMTATKKLANIARQSRGTSEEPLGSSDDDSDSESDLEIVSTTQKPKPEVIDSEEDIGEEIALSPSKFPPMAPTLEDQSLLDVPKIDETELNSDDDYELDKDQLIRTLQNDNDEVEIFGKSDDDLDFFLSGGQDIEEENYLLQEEADAILKDYHDPEVIGATSENSHTSASTNVSNTNSTGDATNEESKAAESDSSSSDEYDYDDVSDDFEMPWYDVFQNSAYHAAGKQDVDSDDDDSYLWPYFISGESSSDEDGTAANEKANGSKVLEDESGDSTDEDTTLPPPSTKKIGSKSAKEILSSSKNNFRAPVLGVWTTANQAKPFGIIDGFSTRSLEPALVNSGKGRLVSSSTAKPKFLGVQPIMELDELLYVDEFEEGEAYNDDNDEWERKVPLSAFRSKGVVDGDHSQGVRRYSASFTPSDRRRLKEKKPKSKSPKSARKSREFGTMPTDEIIITPVKSMKFQKFQRNAKKLKKHKNGLRSTKGGLFSESTLADVEALLVDLGDDDDFNILFGA</sequence>
<dbReference type="HOGENOM" id="CLU_388923_0_0_1"/>
<accession>W6MP07</accession>
<dbReference type="GO" id="GO:0060962">
    <property type="term" value="P:regulation of ribosomal protein gene transcription by RNA polymerase II"/>
    <property type="evidence" value="ECO:0007669"/>
    <property type="project" value="InterPro"/>
</dbReference>